<accession>A0A1I3H498</accession>
<feature type="transmembrane region" description="Helical" evidence="6">
    <location>
        <begin position="139"/>
        <end position="161"/>
    </location>
</feature>
<dbReference type="PANTHER" id="PTHR30250:SF11">
    <property type="entry name" value="O-ANTIGEN TRANSPORTER-RELATED"/>
    <property type="match status" value="1"/>
</dbReference>
<evidence type="ECO:0000256" key="5">
    <source>
        <dbReference type="ARBA" id="ARBA00023136"/>
    </source>
</evidence>
<evidence type="ECO:0000256" key="4">
    <source>
        <dbReference type="ARBA" id="ARBA00022989"/>
    </source>
</evidence>
<feature type="transmembrane region" description="Helical" evidence="6">
    <location>
        <begin position="474"/>
        <end position="495"/>
    </location>
</feature>
<evidence type="ECO:0000256" key="1">
    <source>
        <dbReference type="ARBA" id="ARBA00004651"/>
    </source>
</evidence>
<reference evidence="7 8" key="1">
    <citation type="submission" date="2016-10" db="EMBL/GenBank/DDBJ databases">
        <authorList>
            <person name="de Groot N.N."/>
        </authorList>
    </citation>
    <scope>NUCLEOTIDE SEQUENCE [LARGE SCALE GENOMIC DNA]</scope>
    <source>
        <strain evidence="7 8">LMG 23650</strain>
    </source>
</reference>
<feature type="transmembrane region" description="Helical" evidence="6">
    <location>
        <begin position="198"/>
        <end position="217"/>
    </location>
</feature>
<evidence type="ECO:0000313" key="7">
    <source>
        <dbReference type="EMBL" id="SFI30402.1"/>
    </source>
</evidence>
<dbReference type="InterPro" id="IPR050833">
    <property type="entry name" value="Poly_Biosynth_Transport"/>
</dbReference>
<evidence type="ECO:0000256" key="2">
    <source>
        <dbReference type="ARBA" id="ARBA00022475"/>
    </source>
</evidence>
<comment type="subcellular location">
    <subcellularLocation>
        <location evidence="1">Cell membrane</location>
        <topology evidence="1">Multi-pass membrane protein</topology>
    </subcellularLocation>
</comment>
<dbReference type="Pfam" id="PF13440">
    <property type="entry name" value="Polysacc_synt_3"/>
    <property type="match status" value="1"/>
</dbReference>
<gene>
    <name evidence="7" type="ORF">SAMN05192543_102831</name>
</gene>
<keyword evidence="3 6" id="KW-0812">Transmembrane</keyword>
<feature type="transmembrane region" description="Helical" evidence="6">
    <location>
        <begin position="447"/>
        <end position="468"/>
    </location>
</feature>
<keyword evidence="4 6" id="KW-1133">Transmembrane helix</keyword>
<keyword evidence="8" id="KW-1185">Reference proteome</keyword>
<keyword evidence="5 6" id="KW-0472">Membrane</keyword>
<name>A0A1I3H498_9BURK</name>
<sequence>MRAKEILTGAAGGVGRHRVVRLPEAIGGLPLSNLIIAVFRLRHAGAYSNAWTRSTHNVAIGHGKAGLFPDPCKAAQRQARHRMPAVRRFANPDVARALANIVWLGLERVTQIVVAIAISGMLARYFGPDVFGKWQYANTLLLVLSPITWVCGAEILVPTIVHRPQEQLGTVLGSAFALRVTVSAGALLLTWAGIAAGFTDPLVGAMLAGLALTMLFREPLVGVINSWLQSMTYSKPQLLTSMTTAVLKAGLVFVLVRAAASPARFGWLWALEAATIGIVLVLYYVRRHGSLGWRVDRSLFRHFATAGTVFWIGLICMYLFLKLDRLMLERTISFADLGRYSAAQQLNENWITLALMLAQTIAPAFVYRVQDAVQLKRNMWRLTGMTAVLMIGGALVLDLLAGFIIRRVFGPAYEGAIDIFRWAVWLSVPAGIEAIGNLIVLKYQAKFVLLSKWLLALAVAFVVNLLAIPRLGAYGALVGLAAGYLAAASVNLYYIRFKLRP</sequence>
<dbReference type="AlphaFoldDB" id="A0A1I3H498"/>
<feature type="transmembrane region" description="Helical" evidence="6">
    <location>
        <begin position="419"/>
        <end position="440"/>
    </location>
</feature>
<protein>
    <submittedName>
        <fullName evidence="7">Polysaccharide transporter, PST family</fullName>
    </submittedName>
</protein>
<keyword evidence="2" id="KW-1003">Cell membrane</keyword>
<evidence type="ECO:0000256" key="3">
    <source>
        <dbReference type="ARBA" id="ARBA00022692"/>
    </source>
</evidence>
<dbReference type="EMBL" id="FOQU01000002">
    <property type="protein sequence ID" value="SFI30402.1"/>
    <property type="molecule type" value="Genomic_DNA"/>
</dbReference>
<evidence type="ECO:0000313" key="8">
    <source>
        <dbReference type="Proteomes" id="UP000199548"/>
    </source>
</evidence>
<feature type="transmembrane region" description="Helical" evidence="6">
    <location>
        <begin position="350"/>
        <end position="367"/>
    </location>
</feature>
<dbReference type="GO" id="GO:0005886">
    <property type="term" value="C:plasma membrane"/>
    <property type="evidence" value="ECO:0007669"/>
    <property type="project" value="UniProtKB-SubCell"/>
</dbReference>
<evidence type="ECO:0000256" key="6">
    <source>
        <dbReference type="SAM" id="Phobius"/>
    </source>
</evidence>
<feature type="transmembrane region" description="Helical" evidence="6">
    <location>
        <begin position="379"/>
        <end position="404"/>
    </location>
</feature>
<dbReference type="STRING" id="420953.SAMN05192543_102831"/>
<organism evidence="7 8">
    <name type="scientific">Paraburkholderia megapolitana</name>
    <dbReference type="NCBI Taxonomy" id="420953"/>
    <lineage>
        <taxon>Bacteria</taxon>
        <taxon>Pseudomonadati</taxon>
        <taxon>Pseudomonadota</taxon>
        <taxon>Betaproteobacteria</taxon>
        <taxon>Burkholderiales</taxon>
        <taxon>Burkholderiaceae</taxon>
        <taxon>Paraburkholderia</taxon>
    </lineage>
</organism>
<dbReference type="PANTHER" id="PTHR30250">
    <property type="entry name" value="PST FAMILY PREDICTED COLANIC ACID TRANSPORTER"/>
    <property type="match status" value="1"/>
</dbReference>
<dbReference type="Proteomes" id="UP000199548">
    <property type="component" value="Unassembled WGS sequence"/>
</dbReference>
<feature type="transmembrane region" description="Helical" evidence="6">
    <location>
        <begin position="266"/>
        <end position="286"/>
    </location>
</feature>
<feature type="transmembrane region" description="Helical" evidence="6">
    <location>
        <begin position="298"/>
        <end position="321"/>
    </location>
</feature>
<feature type="transmembrane region" description="Helical" evidence="6">
    <location>
        <begin position="238"/>
        <end position="260"/>
    </location>
</feature>
<proteinExistence type="predicted"/>
<feature type="transmembrane region" description="Helical" evidence="6">
    <location>
        <begin position="168"/>
        <end position="192"/>
    </location>
</feature>